<dbReference type="Pfam" id="PF00437">
    <property type="entry name" value="T2SSE"/>
    <property type="match status" value="1"/>
</dbReference>
<feature type="compositionally biased region" description="Gly residues" evidence="2">
    <location>
        <begin position="7"/>
        <end position="17"/>
    </location>
</feature>
<protein>
    <submittedName>
        <fullName evidence="4">Pilus assembly protein</fullName>
    </submittedName>
</protein>
<accession>A0A261EV85</accession>
<feature type="region of interest" description="Disordered" evidence="2">
    <location>
        <begin position="1"/>
        <end position="34"/>
    </location>
</feature>
<comment type="similarity">
    <text evidence="1">Belongs to the GSP E family.</text>
</comment>
<dbReference type="EMBL" id="MWWR01000014">
    <property type="protein sequence ID" value="OZG50781.1"/>
    <property type="molecule type" value="Genomic_DNA"/>
</dbReference>
<dbReference type="InterPro" id="IPR001482">
    <property type="entry name" value="T2SS/T4SS_dom"/>
</dbReference>
<organism evidence="4 5">
    <name type="scientific">Pseudoscardovia radai</name>
    <dbReference type="NCBI Taxonomy" id="987066"/>
    <lineage>
        <taxon>Bacteria</taxon>
        <taxon>Bacillati</taxon>
        <taxon>Actinomycetota</taxon>
        <taxon>Actinomycetes</taxon>
        <taxon>Bifidobacteriales</taxon>
        <taxon>Bifidobacteriaceae</taxon>
        <taxon>Pseudoscardovia</taxon>
    </lineage>
</organism>
<keyword evidence="5" id="KW-1185">Reference proteome</keyword>
<evidence type="ECO:0000256" key="1">
    <source>
        <dbReference type="ARBA" id="ARBA00006611"/>
    </source>
</evidence>
<dbReference type="PANTHER" id="PTHR30486:SF6">
    <property type="entry name" value="TYPE IV PILUS RETRACTATION ATPASE PILT"/>
    <property type="match status" value="1"/>
</dbReference>
<evidence type="ECO:0000313" key="5">
    <source>
        <dbReference type="Proteomes" id="UP000216725"/>
    </source>
</evidence>
<evidence type="ECO:0000313" key="4">
    <source>
        <dbReference type="EMBL" id="OZG50781.1"/>
    </source>
</evidence>
<evidence type="ECO:0000259" key="3">
    <source>
        <dbReference type="Pfam" id="PF00437"/>
    </source>
</evidence>
<dbReference type="InterPro" id="IPR027417">
    <property type="entry name" value="P-loop_NTPase"/>
</dbReference>
<dbReference type="SUPFAM" id="SSF52540">
    <property type="entry name" value="P-loop containing nucleoside triphosphate hydrolases"/>
    <property type="match status" value="1"/>
</dbReference>
<evidence type="ECO:0000256" key="2">
    <source>
        <dbReference type="SAM" id="MobiDB-lite"/>
    </source>
</evidence>
<feature type="domain" description="Bacterial type II secretion system protein E" evidence="3">
    <location>
        <begin position="67"/>
        <end position="329"/>
    </location>
</feature>
<name>A0A261EV85_9BIFI</name>
<reference evidence="4 5" key="1">
    <citation type="journal article" date="2017" name="BMC Genomics">
        <title>Comparative genomic and phylogenomic analyses of the Bifidobacteriaceae family.</title>
        <authorList>
            <person name="Lugli G.A."/>
            <person name="Milani C."/>
            <person name="Turroni F."/>
            <person name="Duranti S."/>
            <person name="Mancabelli L."/>
            <person name="Mangifesta M."/>
            <person name="Ferrario C."/>
            <person name="Modesto M."/>
            <person name="Mattarelli P."/>
            <person name="Jiri K."/>
            <person name="van Sinderen D."/>
            <person name="Ventura M."/>
        </authorList>
    </citation>
    <scope>NUCLEOTIDE SEQUENCE [LARGE SCALE GENOMIC DNA]</scope>
    <source>
        <strain evidence="4 5">DSM 24742</strain>
    </source>
</reference>
<dbReference type="CDD" id="cd01130">
    <property type="entry name" value="VirB11-like_ATPase"/>
    <property type="match status" value="1"/>
</dbReference>
<dbReference type="Proteomes" id="UP000216725">
    <property type="component" value="Unassembled WGS sequence"/>
</dbReference>
<gene>
    <name evidence="4" type="ORF">PSRA_1412</name>
</gene>
<comment type="caution">
    <text evidence="4">The sequence shown here is derived from an EMBL/GenBank/DDBJ whole genome shotgun (WGS) entry which is preliminary data.</text>
</comment>
<dbReference type="Gene3D" id="3.40.50.300">
    <property type="entry name" value="P-loop containing nucleotide triphosphate hydrolases"/>
    <property type="match status" value="1"/>
</dbReference>
<sequence length="399" mass="42369">MASGLGRWSGLGAGRGATGRTMPDTRMPDTRMPGIGLVGGARLVDVDEGGEREEPHQRLIGGMVFGPLDDLVRERGVTDIAVTPDGRVWADRGHGMEERTLTVGFPSPAAVRSFAMQLCSQMGRRLDDSCPICDAGTYDGVRLHAVMEPIVPQGAAISIRLPDASDLDLGALASRGMFPPQWHALLRALVRGRASILISGGTGSGKTTLLKALLAHCPQAERIVTVEETRELGALHHLDCVSLVTRQANVEGKGGIGLAALVKATVRMRPDRIVLGECRGEEVADLVRALNSGHRGGMATIHADSVERLPARLSALGMLAGMTPTALSMMCEGAFDVVLHVERDHTGVRRITQIGCLATGAQGWLEGRVLARWNGVGPPRCEEAWQAWASQWMPGDGSG</sequence>
<dbReference type="InterPro" id="IPR050921">
    <property type="entry name" value="T4SS_GSP_E_ATPase"/>
</dbReference>
<dbReference type="AlphaFoldDB" id="A0A261EV85"/>
<dbReference type="GO" id="GO:0016887">
    <property type="term" value="F:ATP hydrolysis activity"/>
    <property type="evidence" value="ECO:0007669"/>
    <property type="project" value="InterPro"/>
</dbReference>
<dbReference type="Gene3D" id="3.30.450.90">
    <property type="match status" value="1"/>
</dbReference>
<proteinExistence type="inferred from homology"/>
<dbReference type="PANTHER" id="PTHR30486">
    <property type="entry name" value="TWITCHING MOTILITY PROTEIN PILT"/>
    <property type="match status" value="1"/>
</dbReference>